<dbReference type="AlphaFoldDB" id="A0A1H1H8D1"/>
<feature type="region of interest" description="Disordered" evidence="1">
    <location>
        <begin position="1"/>
        <end position="31"/>
    </location>
</feature>
<gene>
    <name evidence="2" type="ORF">SAMN05443245_3625</name>
</gene>
<keyword evidence="3" id="KW-1185">Reference proteome</keyword>
<organism evidence="2 3">
    <name type="scientific">Paraburkholderia fungorum</name>
    <dbReference type="NCBI Taxonomy" id="134537"/>
    <lineage>
        <taxon>Bacteria</taxon>
        <taxon>Pseudomonadati</taxon>
        <taxon>Pseudomonadota</taxon>
        <taxon>Betaproteobacteria</taxon>
        <taxon>Burkholderiales</taxon>
        <taxon>Burkholderiaceae</taxon>
        <taxon>Paraburkholderia</taxon>
    </lineage>
</organism>
<evidence type="ECO:0000313" key="3">
    <source>
        <dbReference type="Proteomes" id="UP000183487"/>
    </source>
</evidence>
<protein>
    <submittedName>
        <fullName evidence="2">Uncharacterized protein</fullName>
    </submittedName>
</protein>
<sequence length="55" mass="5900">MFQTGRRIQTSLRESTNSPTRLSNTTAPASHGAGIVEGLTEVKSTVFACDCPARF</sequence>
<evidence type="ECO:0000313" key="2">
    <source>
        <dbReference type="EMBL" id="SDR21639.1"/>
    </source>
</evidence>
<name>A0A1H1H8D1_9BURK</name>
<dbReference type="Proteomes" id="UP000183487">
    <property type="component" value="Unassembled WGS sequence"/>
</dbReference>
<reference evidence="3" key="1">
    <citation type="submission" date="2016-10" db="EMBL/GenBank/DDBJ databases">
        <authorList>
            <person name="Varghese N."/>
        </authorList>
    </citation>
    <scope>NUCLEOTIDE SEQUENCE [LARGE SCALE GENOMIC DNA]</scope>
    <source>
        <strain evidence="3">GAS106B</strain>
    </source>
</reference>
<accession>A0A1H1H8D1</accession>
<feature type="compositionally biased region" description="Polar residues" evidence="1">
    <location>
        <begin position="1"/>
        <end position="28"/>
    </location>
</feature>
<proteinExistence type="predicted"/>
<dbReference type="EMBL" id="FNKP01000002">
    <property type="protein sequence ID" value="SDR21639.1"/>
    <property type="molecule type" value="Genomic_DNA"/>
</dbReference>
<evidence type="ECO:0000256" key="1">
    <source>
        <dbReference type="SAM" id="MobiDB-lite"/>
    </source>
</evidence>